<keyword evidence="2" id="KW-1185">Reference proteome</keyword>
<dbReference type="EMBL" id="CAJHJT010000034">
    <property type="protein sequence ID" value="CAD7005531.1"/>
    <property type="molecule type" value="Genomic_DNA"/>
</dbReference>
<comment type="caution">
    <text evidence="1">The sequence shown here is derived from an EMBL/GenBank/DDBJ whole genome shotgun (WGS) entry which is preliminary data.</text>
</comment>
<proteinExistence type="predicted"/>
<dbReference type="AlphaFoldDB" id="A0A811V3V7"/>
<organism evidence="1 2">
    <name type="scientific">Ceratitis capitata</name>
    <name type="common">Mediterranean fruit fly</name>
    <name type="synonym">Tephritis capitata</name>
    <dbReference type="NCBI Taxonomy" id="7213"/>
    <lineage>
        <taxon>Eukaryota</taxon>
        <taxon>Metazoa</taxon>
        <taxon>Ecdysozoa</taxon>
        <taxon>Arthropoda</taxon>
        <taxon>Hexapoda</taxon>
        <taxon>Insecta</taxon>
        <taxon>Pterygota</taxon>
        <taxon>Neoptera</taxon>
        <taxon>Endopterygota</taxon>
        <taxon>Diptera</taxon>
        <taxon>Brachycera</taxon>
        <taxon>Muscomorpha</taxon>
        <taxon>Tephritoidea</taxon>
        <taxon>Tephritidae</taxon>
        <taxon>Ceratitis</taxon>
        <taxon>Ceratitis</taxon>
    </lineage>
</organism>
<protein>
    <submittedName>
        <fullName evidence="1">(Mediterranean fruit fly) hypothetical protein</fullName>
    </submittedName>
</protein>
<name>A0A811V3V7_CERCA</name>
<gene>
    <name evidence="1" type="ORF">CCAP1982_LOCUS13891</name>
</gene>
<reference evidence="1" key="1">
    <citation type="submission" date="2020-11" db="EMBL/GenBank/DDBJ databases">
        <authorList>
            <person name="Whitehead M."/>
        </authorList>
    </citation>
    <scope>NUCLEOTIDE SEQUENCE</scope>
    <source>
        <strain evidence="1">EGII</strain>
    </source>
</reference>
<sequence length="150" mass="16754">MEFSNNNFDCQCTSIGYNAHSFCSSGLPSPAYSDEGYGSITSSPFYNYEDNCGYLDSLCMLPLSSQLLANDHCYQGGLPTPSYEDQCDGGLEIAEDVPEMAYEVEVYTSNANASMENPVMNTLESVDNVQWEDRMLRDMESRLIRITELL</sequence>
<dbReference type="Proteomes" id="UP000606786">
    <property type="component" value="Unassembled WGS sequence"/>
</dbReference>
<evidence type="ECO:0000313" key="2">
    <source>
        <dbReference type="Proteomes" id="UP000606786"/>
    </source>
</evidence>
<evidence type="ECO:0000313" key="1">
    <source>
        <dbReference type="EMBL" id="CAD7005531.1"/>
    </source>
</evidence>
<accession>A0A811V3V7</accession>